<dbReference type="AlphaFoldDB" id="A0A8T5ZEI0"/>
<gene>
    <name evidence="1" type="ORF">GP975_14560</name>
</gene>
<proteinExistence type="predicted"/>
<protein>
    <recommendedName>
        <fullName evidence="3">Aminodeoxychorismate synthase component I</fullName>
    </recommendedName>
</protein>
<evidence type="ECO:0000313" key="2">
    <source>
        <dbReference type="Proteomes" id="UP000460875"/>
    </source>
</evidence>
<dbReference type="SUPFAM" id="SSF56322">
    <property type="entry name" value="ADC synthase"/>
    <property type="match status" value="1"/>
</dbReference>
<sequence>YCSAGGGIVADSQEEAEYQETFDKVNKILRQLEK</sequence>
<accession>A0A8T5ZEI0</accession>
<dbReference type="Proteomes" id="UP000460875">
    <property type="component" value="Unassembled WGS sequence"/>
</dbReference>
<comment type="caution">
    <text evidence="1">The sequence shown here is derived from an EMBL/GenBank/DDBJ whole genome shotgun (WGS) entry which is preliminary data.</text>
</comment>
<organism evidence="1 2">
    <name type="scientific">Escherichia coli</name>
    <dbReference type="NCBI Taxonomy" id="562"/>
    <lineage>
        <taxon>Bacteria</taxon>
        <taxon>Pseudomonadati</taxon>
        <taxon>Pseudomonadota</taxon>
        <taxon>Gammaproteobacteria</taxon>
        <taxon>Enterobacterales</taxon>
        <taxon>Enterobacteriaceae</taxon>
        <taxon>Escherichia</taxon>
    </lineage>
</organism>
<dbReference type="EMBL" id="WTQT01000316">
    <property type="protein sequence ID" value="MWR39253.1"/>
    <property type="molecule type" value="Genomic_DNA"/>
</dbReference>
<dbReference type="InterPro" id="IPR005801">
    <property type="entry name" value="ADC_synthase"/>
</dbReference>
<reference evidence="1 2" key="1">
    <citation type="submission" date="2019-12" db="EMBL/GenBank/DDBJ databases">
        <title>Enteriobacteria Tanzani isolates_8377-8380.</title>
        <authorList>
            <person name="Subbiah M."/>
            <person name="Call D."/>
        </authorList>
    </citation>
    <scope>NUCLEOTIDE SEQUENCE [LARGE SCALE GENOMIC DNA]</scope>
    <source>
        <strain evidence="1 2">8379wE2</strain>
    </source>
</reference>
<evidence type="ECO:0008006" key="3">
    <source>
        <dbReference type="Google" id="ProtNLM"/>
    </source>
</evidence>
<evidence type="ECO:0000313" key="1">
    <source>
        <dbReference type="EMBL" id="MWR39253.1"/>
    </source>
</evidence>
<name>A0A8T5ZEI0_ECOLX</name>
<dbReference type="Gene3D" id="3.60.120.10">
    <property type="entry name" value="Anthranilate synthase"/>
    <property type="match status" value="1"/>
</dbReference>
<feature type="non-terminal residue" evidence="1">
    <location>
        <position position="1"/>
    </location>
</feature>